<dbReference type="AlphaFoldDB" id="A0A9P4U471"/>
<keyword evidence="2" id="KW-1185">Reference proteome</keyword>
<reference evidence="1" key="1">
    <citation type="journal article" date="2020" name="Stud. Mycol.">
        <title>101 Dothideomycetes genomes: a test case for predicting lifestyles and emergence of pathogens.</title>
        <authorList>
            <person name="Haridas S."/>
            <person name="Albert R."/>
            <person name="Binder M."/>
            <person name="Bloem J."/>
            <person name="Labutti K."/>
            <person name="Salamov A."/>
            <person name="Andreopoulos B."/>
            <person name="Baker S."/>
            <person name="Barry K."/>
            <person name="Bills G."/>
            <person name="Bluhm B."/>
            <person name="Cannon C."/>
            <person name="Castanera R."/>
            <person name="Culley D."/>
            <person name="Daum C."/>
            <person name="Ezra D."/>
            <person name="Gonzalez J."/>
            <person name="Henrissat B."/>
            <person name="Kuo A."/>
            <person name="Liang C."/>
            <person name="Lipzen A."/>
            <person name="Lutzoni F."/>
            <person name="Magnuson J."/>
            <person name="Mondo S."/>
            <person name="Nolan M."/>
            <person name="Ohm R."/>
            <person name="Pangilinan J."/>
            <person name="Park H.-J."/>
            <person name="Ramirez L."/>
            <person name="Alfaro M."/>
            <person name="Sun H."/>
            <person name="Tritt A."/>
            <person name="Yoshinaga Y."/>
            <person name="Zwiers L.-H."/>
            <person name="Turgeon B."/>
            <person name="Goodwin S."/>
            <person name="Spatafora J."/>
            <person name="Crous P."/>
            <person name="Grigoriev I."/>
        </authorList>
    </citation>
    <scope>NUCLEOTIDE SEQUENCE</scope>
    <source>
        <strain evidence="1">CBS 130266</strain>
    </source>
</reference>
<dbReference type="Proteomes" id="UP000800235">
    <property type="component" value="Unassembled WGS sequence"/>
</dbReference>
<name>A0A9P4U471_9PEZI</name>
<comment type="caution">
    <text evidence="1">The sequence shown here is derived from an EMBL/GenBank/DDBJ whole genome shotgun (WGS) entry which is preliminary data.</text>
</comment>
<sequence>MTRHTSVDHTSSDLIRITIKNVDADSRVIHSLRYSSSKLMRHSKLLRSHIMDHGRVTFELADLRDHKYPLHDPEAFAQVIHWLAENCRLDKLSWATKRLQWDEDQQVLVWRGWKNADGVGSPGFERIVPWAPLECRLEIGTQHAVSFDKAMWVYYYMLQLKLDETLLPIMLELQAGLFDWLEQNTPTVSQIEALWTMFGDERKDRALGKAGLHRLFAAMRRRELHGEQTDEAMRFIQVLRSESRMQG</sequence>
<proteinExistence type="predicted"/>
<accession>A0A9P4U471</accession>
<evidence type="ECO:0000313" key="2">
    <source>
        <dbReference type="Proteomes" id="UP000800235"/>
    </source>
</evidence>
<gene>
    <name evidence="1" type="ORF">EJ08DRAFT_645460</name>
</gene>
<protein>
    <submittedName>
        <fullName evidence="1">Uncharacterized protein</fullName>
    </submittedName>
</protein>
<dbReference type="EMBL" id="MU007012">
    <property type="protein sequence ID" value="KAF2435773.1"/>
    <property type="molecule type" value="Genomic_DNA"/>
</dbReference>
<organism evidence="1 2">
    <name type="scientific">Tothia fuscella</name>
    <dbReference type="NCBI Taxonomy" id="1048955"/>
    <lineage>
        <taxon>Eukaryota</taxon>
        <taxon>Fungi</taxon>
        <taxon>Dikarya</taxon>
        <taxon>Ascomycota</taxon>
        <taxon>Pezizomycotina</taxon>
        <taxon>Dothideomycetes</taxon>
        <taxon>Pleosporomycetidae</taxon>
        <taxon>Venturiales</taxon>
        <taxon>Cylindrosympodiaceae</taxon>
        <taxon>Tothia</taxon>
    </lineage>
</organism>
<evidence type="ECO:0000313" key="1">
    <source>
        <dbReference type="EMBL" id="KAF2435773.1"/>
    </source>
</evidence>